<dbReference type="InterPro" id="IPR043129">
    <property type="entry name" value="ATPase_NBD"/>
</dbReference>
<evidence type="ECO:0000313" key="2">
    <source>
        <dbReference type="Proteomes" id="UP000467840"/>
    </source>
</evidence>
<proteinExistence type="predicted"/>
<keyword evidence="2" id="KW-1185">Reference proteome</keyword>
<reference evidence="1 2" key="1">
    <citation type="journal article" date="2020" name="Mol. Plant">
        <title>The Chromosome-Based Rubber Tree Genome Provides New Insights into Spurge Genome Evolution and Rubber Biosynthesis.</title>
        <authorList>
            <person name="Liu J."/>
            <person name="Shi C."/>
            <person name="Shi C.C."/>
            <person name="Li W."/>
            <person name="Zhang Q.J."/>
            <person name="Zhang Y."/>
            <person name="Li K."/>
            <person name="Lu H.F."/>
            <person name="Shi C."/>
            <person name="Zhu S.T."/>
            <person name="Xiao Z.Y."/>
            <person name="Nan H."/>
            <person name="Yue Y."/>
            <person name="Zhu X.G."/>
            <person name="Wu Y."/>
            <person name="Hong X.N."/>
            <person name="Fan G.Y."/>
            <person name="Tong Y."/>
            <person name="Zhang D."/>
            <person name="Mao C.L."/>
            <person name="Liu Y.L."/>
            <person name="Hao S.J."/>
            <person name="Liu W.Q."/>
            <person name="Lv M.Q."/>
            <person name="Zhang H.B."/>
            <person name="Liu Y."/>
            <person name="Hu-Tang G.R."/>
            <person name="Wang J.P."/>
            <person name="Wang J.H."/>
            <person name="Sun Y.H."/>
            <person name="Ni S.B."/>
            <person name="Chen W.B."/>
            <person name="Zhang X.C."/>
            <person name="Jiao Y.N."/>
            <person name="Eichler E.E."/>
            <person name="Li G.H."/>
            <person name="Liu X."/>
            <person name="Gao L.Z."/>
        </authorList>
    </citation>
    <scope>NUCLEOTIDE SEQUENCE [LARGE SCALE GENOMIC DNA]</scope>
    <source>
        <strain evidence="2">cv. GT1</strain>
        <tissue evidence="1">Leaf</tissue>
    </source>
</reference>
<sequence>MILHCLKYFDCTRSGPRSAFGSNVVYQFEIWNIFLTLDLISWEHMDHRYNETLFKSRNCSLWEFEITWEGFNFIDGEPVYKGCCRTNIGGYRVTGYLKQLLSLKYAHHTARFTREQVEDMKMEYCYIAPGYASEARLFQVVLSAYAPFRSLNFNSCNYVAERDQGG</sequence>
<protein>
    <submittedName>
        <fullName evidence="1">Uncharacterized protein</fullName>
    </submittedName>
</protein>
<organism evidence="1 2">
    <name type="scientific">Hevea brasiliensis</name>
    <name type="common">Para rubber tree</name>
    <name type="synonym">Siphonia brasiliensis</name>
    <dbReference type="NCBI Taxonomy" id="3981"/>
    <lineage>
        <taxon>Eukaryota</taxon>
        <taxon>Viridiplantae</taxon>
        <taxon>Streptophyta</taxon>
        <taxon>Embryophyta</taxon>
        <taxon>Tracheophyta</taxon>
        <taxon>Spermatophyta</taxon>
        <taxon>Magnoliopsida</taxon>
        <taxon>eudicotyledons</taxon>
        <taxon>Gunneridae</taxon>
        <taxon>Pentapetalae</taxon>
        <taxon>rosids</taxon>
        <taxon>fabids</taxon>
        <taxon>Malpighiales</taxon>
        <taxon>Euphorbiaceae</taxon>
        <taxon>Crotonoideae</taxon>
        <taxon>Micrandreae</taxon>
        <taxon>Hevea</taxon>
    </lineage>
</organism>
<accession>A0A6A6L8X5</accession>
<name>A0A6A6L8X5_HEVBR</name>
<dbReference type="AlphaFoldDB" id="A0A6A6L8X5"/>
<dbReference type="SUPFAM" id="SSF53067">
    <property type="entry name" value="Actin-like ATPase domain"/>
    <property type="match status" value="1"/>
</dbReference>
<dbReference type="Gene3D" id="3.90.640.10">
    <property type="entry name" value="Actin, Chain A, domain 4"/>
    <property type="match status" value="1"/>
</dbReference>
<comment type="caution">
    <text evidence="1">The sequence shown here is derived from an EMBL/GenBank/DDBJ whole genome shotgun (WGS) entry which is preliminary data.</text>
</comment>
<gene>
    <name evidence="1" type="ORF">GH714_036005</name>
</gene>
<dbReference type="Proteomes" id="UP000467840">
    <property type="component" value="Chromosome 7"/>
</dbReference>
<evidence type="ECO:0000313" key="1">
    <source>
        <dbReference type="EMBL" id="KAF2296079.1"/>
    </source>
</evidence>
<dbReference type="EMBL" id="JAAGAX010000013">
    <property type="protein sequence ID" value="KAF2296079.1"/>
    <property type="molecule type" value="Genomic_DNA"/>
</dbReference>